<evidence type="ECO:0000256" key="1">
    <source>
        <dbReference type="SAM" id="MobiDB-lite"/>
    </source>
</evidence>
<protein>
    <submittedName>
        <fullName evidence="2">Uncharacterized protein</fullName>
    </submittedName>
</protein>
<evidence type="ECO:0000313" key="3">
    <source>
        <dbReference type="Proteomes" id="UP001432014"/>
    </source>
</evidence>
<reference evidence="2 3" key="1">
    <citation type="submission" date="2022-10" db="EMBL/GenBank/DDBJ databases">
        <title>The complete genomes of actinobacterial strains from the NBC collection.</title>
        <authorList>
            <person name="Joergensen T.S."/>
            <person name="Alvarez Arevalo M."/>
            <person name="Sterndorff E.B."/>
            <person name="Faurdal D."/>
            <person name="Vuksanovic O."/>
            <person name="Mourched A.-S."/>
            <person name="Charusanti P."/>
            <person name="Shaw S."/>
            <person name="Blin K."/>
            <person name="Weber T."/>
        </authorList>
    </citation>
    <scope>NUCLEOTIDE SEQUENCE [LARGE SCALE GENOMIC DNA]</scope>
    <source>
        <strain evidence="2 3">NBC_01247</strain>
    </source>
</reference>
<dbReference type="EMBL" id="CP108482">
    <property type="protein sequence ID" value="WUS58648.1"/>
    <property type="molecule type" value="Genomic_DNA"/>
</dbReference>
<proteinExistence type="predicted"/>
<organism evidence="2 3">
    <name type="scientific">Kitasatospora herbaricolor</name>
    <dbReference type="NCBI Taxonomy" id="68217"/>
    <lineage>
        <taxon>Bacteria</taxon>
        <taxon>Bacillati</taxon>
        <taxon>Actinomycetota</taxon>
        <taxon>Actinomycetes</taxon>
        <taxon>Kitasatosporales</taxon>
        <taxon>Streptomycetaceae</taxon>
        <taxon>Kitasatospora</taxon>
    </lineage>
</organism>
<dbReference type="Proteomes" id="UP001432014">
    <property type="component" value="Chromosome"/>
</dbReference>
<accession>A0ABZ1WCV1</accession>
<feature type="compositionally biased region" description="Gly residues" evidence="1">
    <location>
        <begin position="112"/>
        <end position="121"/>
    </location>
</feature>
<name>A0ABZ1WCV1_9ACTN</name>
<sequence length="121" mass="13121">MTRRTAGGTHGYLSKRLKHYGIDTSHFQSIRRGYTKELLQEAVTASQSMAGILRHLRLGQAGGTRAHVARRIKAFGIDTSHFTGQAHNQGKAPAGKLAPRRSSWNALRKTGGFRGGGSARP</sequence>
<evidence type="ECO:0000313" key="2">
    <source>
        <dbReference type="EMBL" id="WUS58648.1"/>
    </source>
</evidence>
<feature type="region of interest" description="Disordered" evidence="1">
    <location>
        <begin position="83"/>
        <end position="121"/>
    </location>
</feature>
<gene>
    <name evidence="2" type="ORF">OG469_25925</name>
</gene>
<dbReference type="RefSeq" id="WP_329495149.1">
    <property type="nucleotide sequence ID" value="NZ_CP108460.1"/>
</dbReference>
<keyword evidence="3" id="KW-1185">Reference proteome</keyword>